<organism evidence="3">
    <name type="scientific">Candidatus Kentrum sp. TUN</name>
    <dbReference type="NCBI Taxonomy" id="2126343"/>
    <lineage>
        <taxon>Bacteria</taxon>
        <taxon>Pseudomonadati</taxon>
        <taxon>Pseudomonadota</taxon>
        <taxon>Gammaproteobacteria</taxon>
        <taxon>Candidatus Kentrum</taxon>
    </lineage>
</organism>
<evidence type="ECO:0000313" key="1">
    <source>
        <dbReference type="EMBL" id="VFK54807.1"/>
    </source>
</evidence>
<evidence type="ECO:0000313" key="2">
    <source>
        <dbReference type="EMBL" id="VFK55380.1"/>
    </source>
</evidence>
<dbReference type="EMBL" id="CAADFY010000056">
    <property type="protein sequence ID" value="VFK54807.1"/>
    <property type="molecule type" value="Genomic_DNA"/>
</dbReference>
<dbReference type="EMBL" id="CAADFX010000031">
    <property type="protein sequence ID" value="VFK55380.1"/>
    <property type="molecule type" value="Genomic_DNA"/>
</dbReference>
<sequence>MNADFFDAHNRHWQDWEQLFASERWANADHLYGMAAECGLKCLMQAFPPMDGMWANMLPSWGVFGCRR</sequence>
<dbReference type="EMBL" id="CAADFV010000058">
    <property type="protein sequence ID" value="VFK60455.1"/>
    <property type="molecule type" value="Genomic_DNA"/>
</dbReference>
<evidence type="ECO:0000313" key="3">
    <source>
        <dbReference type="EMBL" id="VFK60455.1"/>
    </source>
</evidence>
<accession>A0A451A340</accession>
<name>A0A451A340_9GAMM</name>
<gene>
    <name evidence="2" type="ORF">BECKTUN1418D_GA0071000_103118</name>
    <name evidence="3" type="ORF">BECKTUN1418E_GA0071001_105815</name>
    <name evidence="1" type="ORF">BECKTUN1418F_GA0071002_105616</name>
</gene>
<proteinExistence type="predicted"/>
<reference evidence="3" key="1">
    <citation type="submission" date="2019-02" db="EMBL/GenBank/DDBJ databases">
        <authorList>
            <person name="Gruber-Vodicka R. H."/>
            <person name="Seah K. B. B."/>
        </authorList>
    </citation>
    <scope>NUCLEOTIDE SEQUENCE</scope>
    <source>
        <strain evidence="2">BECK_BY1</strain>
        <strain evidence="3">BECK_BY2</strain>
        <strain evidence="1">BECK_BY3</strain>
    </source>
</reference>
<dbReference type="AlphaFoldDB" id="A0A451A340"/>
<protein>
    <submittedName>
        <fullName evidence="3">Uncharacterized protein</fullName>
    </submittedName>
</protein>